<evidence type="ECO:0000313" key="1">
    <source>
        <dbReference type="EMBL" id="SDH54382.1"/>
    </source>
</evidence>
<gene>
    <name evidence="1" type="ORF">SAMN05192534_10714</name>
</gene>
<accession>A0A1G8D9N9</accession>
<reference evidence="1 2" key="1">
    <citation type="submission" date="2016-10" db="EMBL/GenBank/DDBJ databases">
        <authorList>
            <person name="de Groot N.N."/>
        </authorList>
    </citation>
    <scope>NUCLEOTIDE SEQUENCE [LARGE SCALE GENOMIC DNA]</scope>
    <source>
        <strain evidence="1 2">DSM 21632</strain>
    </source>
</reference>
<proteinExistence type="predicted"/>
<evidence type="ECO:0000313" key="2">
    <source>
        <dbReference type="Proteomes" id="UP000199163"/>
    </source>
</evidence>
<dbReference type="STRING" id="568899.SAMN05192534_10714"/>
<protein>
    <submittedName>
        <fullName evidence="1">Uncharacterized protein</fullName>
    </submittedName>
</protein>
<dbReference type="EMBL" id="FNDK01000007">
    <property type="protein sequence ID" value="SDH54382.1"/>
    <property type="molecule type" value="Genomic_DNA"/>
</dbReference>
<dbReference type="Proteomes" id="UP000199163">
    <property type="component" value="Unassembled WGS sequence"/>
</dbReference>
<name>A0A1G8D9N9_9BACI</name>
<dbReference type="AlphaFoldDB" id="A0A1G8D9N9"/>
<organism evidence="1 2">
    <name type="scientific">Alteribacillus persepolensis</name>
    <dbReference type="NCBI Taxonomy" id="568899"/>
    <lineage>
        <taxon>Bacteria</taxon>
        <taxon>Bacillati</taxon>
        <taxon>Bacillota</taxon>
        <taxon>Bacilli</taxon>
        <taxon>Bacillales</taxon>
        <taxon>Bacillaceae</taxon>
        <taxon>Alteribacillus</taxon>
    </lineage>
</organism>
<sequence length="60" mass="6126">MISSGTVGPFVVNKKEGGIAVHLVVKALYFSNWEAAAVGCAGGGKQEEVTSEPDLCQASS</sequence>
<keyword evidence="2" id="KW-1185">Reference proteome</keyword>
<dbReference type="RefSeq" id="WP_091272607.1">
    <property type="nucleotide sequence ID" value="NZ_FNDK01000007.1"/>
</dbReference>